<dbReference type="PANTHER" id="PTHR32089">
    <property type="entry name" value="METHYL-ACCEPTING CHEMOTAXIS PROTEIN MCPB"/>
    <property type="match status" value="1"/>
</dbReference>
<dbReference type="GO" id="GO:0004888">
    <property type="term" value="F:transmembrane signaling receptor activity"/>
    <property type="evidence" value="ECO:0007669"/>
    <property type="project" value="InterPro"/>
</dbReference>
<evidence type="ECO:0000256" key="3">
    <source>
        <dbReference type="ARBA" id="ARBA00023224"/>
    </source>
</evidence>
<dbReference type="Pfam" id="PF00015">
    <property type="entry name" value="MCPsignal"/>
    <property type="match status" value="1"/>
</dbReference>
<evidence type="ECO:0000256" key="2">
    <source>
        <dbReference type="ARBA" id="ARBA00022519"/>
    </source>
</evidence>
<dbReference type="PROSITE" id="PS50111">
    <property type="entry name" value="CHEMOTAXIS_TRANSDUC_2"/>
    <property type="match status" value="1"/>
</dbReference>
<dbReference type="PRINTS" id="PR00260">
    <property type="entry name" value="CHEMTRNSDUCR"/>
</dbReference>
<reference evidence="10" key="1">
    <citation type="submission" date="2018-08" db="EMBL/GenBank/DDBJ databases">
        <authorList>
            <person name="Jin W."/>
            <person name="Wang H."/>
            <person name="Yang Y."/>
            <person name="Li M."/>
            <person name="Liu J."/>
        </authorList>
    </citation>
    <scope>NUCLEOTIDE SEQUENCE</scope>
    <source>
        <strain evidence="10">AESS21</strain>
    </source>
</reference>
<dbReference type="Proteomes" id="UP000705379">
    <property type="component" value="Unassembled WGS sequence"/>
</dbReference>
<evidence type="ECO:0000313" key="11">
    <source>
        <dbReference type="Proteomes" id="UP000705379"/>
    </source>
</evidence>
<feature type="domain" description="HAMP" evidence="9">
    <location>
        <begin position="203"/>
        <end position="256"/>
    </location>
</feature>
<dbReference type="SMART" id="SM00304">
    <property type="entry name" value="HAMP"/>
    <property type="match status" value="1"/>
</dbReference>
<keyword evidence="3 5" id="KW-0807">Transducer</keyword>
<evidence type="ECO:0000256" key="5">
    <source>
        <dbReference type="PROSITE-ProRule" id="PRU00284"/>
    </source>
</evidence>
<dbReference type="SMART" id="SM00283">
    <property type="entry name" value="MA"/>
    <property type="match status" value="1"/>
</dbReference>
<dbReference type="SUPFAM" id="SSF58104">
    <property type="entry name" value="Methyl-accepting chemotaxis protein (MCP) signaling domain"/>
    <property type="match status" value="1"/>
</dbReference>
<evidence type="ECO:0000256" key="1">
    <source>
        <dbReference type="ARBA" id="ARBA00004429"/>
    </source>
</evidence>
<dbReference type="EMBL" id="QTKU01000005">
    <property type="protein sequence ID" value="MBS8262458.1"/>
    <property type="molecule type" value="Genomic_DNA"/>
</dbReference>
<dbReference type="Gene3D" id="1.10.287.950">
    <property type="entry name" value="Methyl-accepting chemotaxis protein"/>
    <property type="match status" value="1"/>
</dbReference>
<dbReference type="InterPro" id="IPR000727">
    <property type="entry name" value="T_SNARE_dom"/>
</dbReference>
<keyword evidence="6" id="KW-1133">Transmembrane helix</keyword>
<keyword evidence="2" id="KW-0997">Cell inner membrane</keyword>
<dbReference type="PROSITE" id="PS50885">
    <property type="entry name" value="HAMP"/>
    <property type="match status" value="1"/>
</dbReference>
<organism evidence="10 11">
    <name type="scientific">Roseibium polysiphoniae</name>
    <dbReference type="NCBI Taxonomy" id="2571221"/>
    <lineage>
        <taxon>Bacteria</taxon>
        <taxon>Pseudomonadati</taxon>
        <taxon>Pseudomonadota</taxon>
        <taxon>Alphaproteobacteria</taxon>
        <taxon>Hyphomicrobiales</taxon>
        <taxon>Stappiaceae</taxon>
        <taxon>Roseibium</taxon>
    </lineage>
</organism>
<evidence type="ECO:0000313" key="10">
    <source>
        <dbReference type="EMBL" id="MBS8262458.1"/>
    </source>
</evidence>
<evidence type="ECO:0000259" key="7">
    <source>
        <dbReference type="PROSITE" id="PS50111"/>
    </source>
</evidence>
<proteinExistence type="inferred from homology"/>
<evidence type="ECO:0000256" key="4">
    <source>
        <dbReference type="ARBA" id="ARBA00029447"/>
    </source>
</evidence>
<sequence>MSTTDFMAVYTLKLEVKDAITALAVASNEIRGKTTAAVEKVQTMASTATERLQKIDAISRNSAALNAGALTVKASTLEFLSSSEITDGTEVLAQLETVIASEKNLAGGTKEFPSIKGQLAAAEEAIAAFQEGFAGIVEAKSAATRQTDILNTLSDDVSSMIGKIAAGQSAQATSSSQQAMVVIGITLLAAIAVGVCLAVALNFAVTKPIQRTTSVMSELAEGNTDVDILGADRGDEIGDMNRTVRIFRDNAVERTRLQAESASEEEGRLARQQKIEELITGFRAAATEVLTSVGETAEGLDRTAQGLTEIARESSGHATQTLGAADDATQNVQTVASAAEELAASIGEISRQVSQTTEVVGKATIGTRSTNEKVEGLAASAAKIGEVITLIQAIAEQTNLLALNATIEAARAGEAGKGFAVVASEVKELATQTSKATEEISSQISAIQSATRDSAEAIAEITEIMEEVDSYTSTISAAVEQQGSATTEISQNVQRAAQGTTRVSSNMSELSQAVDQTTQSADMVLTASGELSSKTETLKAQVERFLDEVAAA</sequence>
<comment type="similarity">
    <text evidence="4">Belongs to the methyl-accepting chemotaxis (MCP) protein family.</text>
</comment>
<name>A0A944CIK1_9HYPH</name>
<keyword evidence="6" id="KW-0472">Membrane</keyword>
<dbReference type="InterPro" id="IPR004089">
    <property type="entry name" value="MCPsignal_dom"/>
</dbReference>
<dbReference type="Gene3D" id="6.10.340.10">
    <property type="match status" value="1"/>
</dbReference>
<dbReference type="InterPro" id="IPR004090">
    <property type="entry name" value="Chemotax_Me-accpt_rcpt"/>
</dbReference>
<protein>
    <submittedName>
        <fullName evidence="10">Methyl-accepting chemotaxis protein</fullName>
    </submittedName>
</protein>
<dbReference type="Pfam" id="PF00672">
    <property type="entry name" value="HAMP"/>
    <property type="match status" value="1"/>
</dbReference>
<dbReference type="PROSITE" id="PS50192">
    <property type="entry name" value="T_SNARE"/>
    <property type="match status" value="1"/>
</dbReference>
<dbReference type="PANTHER" id="PTHR32089:SF112">
    <property type="entry name" value="LYSOZYME-LIKE PROTEIN-RELATED"/>
    <property type="match status" value="1"/>
</dbReference>
<accession>A0A944CIK1</accession>
<reference evidence="10" key="2">
    <citation type="journal article" date="2021" name="Microorganisms">
        <title>Bacterial Dimethylsulfoniopropionate Biosynthesis in the East China Sea.</title>
        <authorList>
            <person name="Liu J."/>
            <person name="Zhang Y."/>
            <person name="Liu J."/>
            <person name="Zhong H."/>
            <person name="Williams B.T."/>
            <person name="Zheng Y."/>
            <person name="Curson A.R.J."/>
            <person name="Sun C."/>
            <person name="Sun H."/>
            <person name="Song D."/>
            <person name="Wagner Mackenzie B."/>
            <person name="Bermejo Martinez A."/>
            <person name="Todd J.D."/>
            <person name="Zhang X.H."/>
        </authorList>
    </citation>
    <scope>NUCLEOTIDE SEQUENCE</scope>
    <source>
        <strain evidence="10">AESS21</strain>
    </source>
</reference>
<dbReference type="CDD" id="cd06225">
    <property type="entry name" value="HAMP"/>
    <property type="match status" value="1"/>
</dbReference>
<feature type="domain" description="T-SNARE coiled-coil homology" evidence="8">
    <location>
        <begin position="448"/>
        <end position="510"/>
    </location>
</feature>
<keyword evidence="2" id="KW-1003">Cell membrane</keyword>
<comment type="subcellular location">
    <subcellularLocation>
        <location evidence="1">Cell inner membrane</location>
        <topology evidence="1">Multi-pass membrane protein</topology>
    </subcellularLocation>
</comment>
<evidence type="ECO:0000259" key="9">
    <source>
        <dbReference type="PROSITE" id="PS50885"/>
    </source>
</evidence>
<feature type="domain" description="Methyl-accepting transducer" evidence="7">
    <location>
        <begin position="296"/>
        <end position="532"/>
    </location>
</feature>
<evidence type="ECO:0000256" key="6">
    <source>
        <dbReference type="SAM" id="Phobius"/>
    </source>
</evidence>
<dbReference type="GO" id="GO:0007165">
    <property type="term" value="P:signal transduction"/>
    <property type="evidence" value="ECO:0007669"/>
    <property type="project" value="UniProtKB-KW"/>
</dbReference>
<keyword evidence="6" id="KW-0812">Transmembrane</keyword>
<dbReference type="InterPro" id="IPR003660">
    <property type="entry name" value="HAMP_dom"/>
</dbReference>
<dbReference type="GO" id="GO:0006935">
    <property type="term" value="P:chemotaxis"/>
    <property type="evidence" value="ECO:0007669"/>
    <property type="project" value="InterPro"/>
</dbReference>
<dbReference type="GO" id="GO:0005886">
    <property type="term" value="C:plasma membrane"/>
    <property type="evidence" value="ECO:0007669"/>
    <property type="project" value="UniProtKB-SubCell"/>
</dbReference>
<feature type="transmembrane region" description="Helical" evidence="6">
    <location>
        <begin position="179"/>
        <end position="205"/>
    </location>
</feature>
<dbReference type="AlphaFoldDB" id="A0A944CIK1"/>
<evidence type="ECO:0000259" key="8">
    <source>
        <dbReference type="PROSITE" id="PS50192"/>
    </source>
</evidence>
<gene>
    <name evidence="10" type="ORF">DYI23_19695</name>
</gene>
<comment type="caution">
    <text evidence="10">The sequence shown here is derived from an EMBL/GenBank/DDBJ whole genome shotgun (WGS) entry which is preliminary data.</text>
</comment>